<proteinExistence type="predicted"/>
<dbReference type="EMBL" id="RKQZ01000001">
    <property type="protein sequence ID" value="RPF19856.1"/>
    <property type="molecule type" value="Genomic_DNA"/>
</dbReference>
<dbReference type="OrthoDB" id="5243838at2"/>
<evidence type="ECO:0000259" key="1">
    <source>
        <dbReference type="Pfam" id="PF00535"/>
    </source>
</evidence>
<comment type="caution">
    <text evidence="2">The sequence shown here is derived from an EMBL/GenBank/DDBJ whole genome shotgun (WGS) entry which is preliminary data.</text>
</comment>
<dbReference type="SUPFAM" id="SSF53448">
    <property type="entry name" value="Nucleotide-diphospho-sugar transferases"/>
    <property type="match status" value="1"/>
</dbReference>
<reference evidence="2 3" key="1">
    <citation type="submission" date="2018-11" db="EMBL/GenBank/DDBJ databases">
        <title>Sequencing the genomes of 1000 actinobacteria strains.</title>
        <authorList>
            <person name="Klenk H.-P."/>
        </authorList>
    </citation>
    <scope>NUCLEOTIDE SEQUENCE [LARGE SCALE GENOMIC DNA]</scope>
    <source>
        <strain evidence="2 3">DSM 15700</strain>
    </source>
</reference>
<dbReference type="Proteomes" id="UP000280501">
    <property type="component" value="Unassembled WGS sequence"/>
</dbReference>
<dbReference type="RefSeq" id="WP_123813097.1">
    <property type="nucleotide sequence ID" value="NZ_RKQZ01000001.1"/>
</dbReference>
<keyword evidence="3" id="KW-1185">Reference proteome</keyword>
<organism evidence="2 3">
    <name type="scientific">Myceligenerans xiligouense</name>
    <dbReference type="NCBI Taxonomy" id="253184"/>
    <lineage>
        <taxon>Bacteria</taxon>
        <taxon>Bacillati</taxon>
        <taxon>Actinomycetota</taxon>
        <taxon>Actinomycetes</taxon>
        <taxon>Micrococcales</taxon>
        <taxon>Promicromonosporaceae</taxon>
        <taxon>Myceligenerans</taxon>
    </lineage>
</organism>
<name>A0A3N4YKA1_9MICO</name>
<dbReference type="AlphaFoldDB" id="A0A3N4YKA1"/>
<dbReference type="Gene3D" id="3.90.550.10">
    <property type="entry name" value="Spore Coat Polysaccharide Biosynthesis Protein SpsA, Chain A"/>
    <property type="match status" value="1"/>
</dbReference>
<dbReference type="InterPro" id="IPR050834">
    <property type="entry name" value="Glycosyltransf_2"/>
</dbReference>
<dbReference type="InterPro" id="IPR029044">
    <property type="entry name" value="Nucleotide-diphossugar_trans"/>
</dbReference>
<dbReference type="PANTHER" id="PTHR43685:SF2">
    <property type="entry name" value="GLYCOSYLTRANSFERASE 2-LIKE DOMAIN-CONTAINING PROTEIN"/>
    <property type="match status" value="1"/>
</dbReference>
<evidence type="ECO:0000313" key="2">
    <source>
        <dbReference type="EMBL" id="RPF19856.1"/>
    </source>
</evidence>
<gene>
    <name evidence="2" type="ORF">EDD34_0422</name>
</gene>
<dbReference type="PANTHER" id="PTHR43685">
    <property type="entry name" value="GLYCOSYLTRANSFERASE"/>
    <property type="match status" value="1"/>
</dbReference>
<feature type="domain" description="Glycosyltransferase 2-like" evidence="1">
    <location>
        <begin position="3"/>
        <end position="118"/>
    </location>
</feature>
<protein>
    <submittedName>
        <fullName evidence="2">GT2 family glycosyltransferase</fullName>
    </submittedName>
</protein>
<accession>A0A3N4YKA1</accession>
<dbReference type="GO" id="GO:0016740">
    <property type="term" value="F:transferase activity"/>
    <property type="evidence" value="ECO:0007669"/>
    <property type="project" value="UniProtKB-KW"/>
</dbReference>
<dbReference type="Pfam" id="PF00535">
    <property type="entry name" value="Glycos_transf_2"/>
    <property type="match status" value="1"/>
</dbReference>
<keyword evidence="2" id="KW-0808">Transferase</keyword>
<sequence>MYSVVIPCYNGEKTLGRQLDALLNQDFKGDFEVVVANNRSTDSTREIVEKYRALDPKFRMVSANEAQGINHARNAGVRASHGDFILLCDDDDIVLPGWLGAMDEARRRGHMCLGGLTEHRLRDDTYLFDQPGIIHVPWPEIPRPIGANCGFARQVFDQIGGFDESIVEGPDDTDFFWRAHFAGYPSHAVPKARIIYYVKSDLDQLLRQGFRRGSGRVKLYRKYRSKGMPRMSILKSVPKFLTGTVLAVFAPKRSSMKRRTVQYVGFQVGCIAGSFRERVFYF</sequence>
<evidence type="ECO:0000313" key="3">
    <source>
        <dbReference type="Proteomes" id="UP000280501"/>
    </source>
</evidence>
<dbReference type="InterPro" id="IPR001173">
    <property type="entry name" value="Glyco_trans_2-like"/>
</dbReference>